<name>A0A347UCU4_9RHOB</name>
<keyword evidence="2" id="KW-1185">Reference proteome</keyword>
<dbReference type="OrthoDB" id="5801444at2"/>
<organism evidence="1 2">
    <name type="scientific">Profundibacter amoris</name>
    <dbReference type="NCBI Taxonomy" id="2171755"/>
    <lineage>
        <taxon>Bacteria</taxon>
        <taxon>Pseudomonadati</taxon>
        <taxon>Pseudomonadota</taxon>
        <taxon>Alphaproteobacteria</taxon>
        <taxon>Rhodobacterales</taxon>
        <taxon>Paracoccaceae</taxon>
        <taxon>Profundibacter</taxon>
    </lineage>
</organism>
<gene>
    <name evidence="1" type="ORF">BAR1_01190</name>
</gene>
<accession>A0A347UCU4</accession>
<evidence type="ECO:0000313" key="2">
    <source>
        <dbReference type="Proteomes" id="UP000261704"/>
    </source>
</evidence>
<proteinExistence type="predicted"/>
<evidence type="ECO:0000313" key="1">
    <source>
        <dbReference type="EMBL" id="AXX96672.1"/>
    </source>
</evidence>
<protein>
    <submittedName>
        <fullName evidence="1">Uncharacterized protein</fullName>
    </submittedName>
</protein>
<dbReference type="Proteomes" id="UP000261704">
    <property type="component" value="Chromosome"/>
</dbReference>
<dbReference type="RefSeq" id="WP_118941330.1">
    <property type="nucleotide sequence ID" value="NZ_CP032125.1"/>
</dbReference>
<dbReference type="EMBL" id="CP032125">
    <property type="protein sequence ID" value="AXX96672.1"/>
    <property type="molecule type" value="Genomic_DNA"/>
</dbReference>
<dbReference type="AlphaFoldDB" id="A0A347UCU4"/>
<dbReference type="KEGG" id="pamo:BAR1_01190"/>
<sequence>MIVRYPFLALVFSLVFVLPIQGRADSATDLVFSTGVLDNIPQQKTVTYDHIRLGPEDSGLNLIENGAVSLSVAEGENGGNEAILEMRDNGTLRNRTPFPADAGNPLVMAFLESSLRSMAQITGGSPFYLRNRIKESLRSGGQVTPTSFTIDDKSMPATSITFQPFQHDKNAARMGDFANLTLTFVVSDDVPGGFVLFSAATPMVDGNSLYRETIRYSSLADRE</sequence>
<reference evidence="1 2" key="1">
    <citation type="submission" date="2018-09" db="EMBL/GenBank/DDBJ databases">
        <title>Profundibacter amoris BAR1 gen. nov., sp. nov., a new member of the Roseobacter clade isolated at Lokis Castle Vent Field on the Arctic Mid-Oceanic Ridge.</title>
        <authorList>
            <person name="Le Moine Bauer S."/>
            <person name="Sjoeberg A.G."/>
            <person name="L'Haridon S."/>
            <person name="Stokke R."/>
            <person name="Roalkvam I."/>
            <person name="Steen I.H."/>
            <person name="Dahle H."/>
        </authorList>
    </citation>
    <scope>NUCLEOTIDE SEQUENCE [LARGE SCALE GENOMIC DNA]</scope>
    <source>
        <strain evidence="1 2">BAR1</strain>
    </source>
</reference>